<feature type="domain" description="SGNH hydrolase-type esterase" evidence="1">
    <location>
        <begin position="164"/>
        <end position="342"/>
    </location>
</feature>
<dbReference type="Pfam" id="PF14606">
    <property type="entry name" value="Lipase_GDSL_3"/>
    <property type="match status" value="1"/>
</dbReference>
<feature type="domain" description="SGNH hydrolase-type esterase N-terminal" evidence="2">
    <location>
        <begin position="7"/>
        <end position="153"/>
    </location>
</feature>
<sequence length="348" mass="39147">MNDQNELKWISPADVPFLVSGFAWWKEERSFRRLPAAAHGTIRSVLDELANNTAGGQIRFQTNAAKLVVKVKLFGTNPYDHMPSTGVNGFDCYFGPPGSQLYFGTTRFSHDAEQYESILFESLEPELRYITLHFPLYQGVHELQIGLNPDAIIGNFPPYDNEGKIIIYGTSITQGGCASRPGMAYTNILSRKINMEFINLGFSGNGKGDSRIAELISEIELPKCLVLDYDANCDTLDELAKTMPEFIRIIRSRHPVLPILVVSRIPFGFEHTQAQSYQERIERMTFQRELVKELKENGDDFIFFCDGAELIGDLWNECTVDGVHPSDLGFLQLANGLAPILKNILSRE</sequence>
<dbReference type="EMBL" id="BDQX01000108">
    <property type="protein sequence ID" value="GBG07733.1"/>
    <property type="molecule type" value="Genomic_DNA"/>
</dbReference>
<dbReference type="Pfam" id="PF14607">
    <property type="entry name" value="GxDLY"/>
    <property type="match status" value="1"/>
</dbReference>
<evidence type="ECO:0000313" key="4">
    <source>
        <dbReference type="Proteomes" id="UP000245202"/>
    </source>
</evidence>
<accession>A0A2R5EVB2</accession>
<dbReference type="RefSeq" id="WP_108992757.1">
    <property type="nucleotide sequence ID" value="NZ_BDQX01000108.1"/>
</dbReference>
<proteinExistence type="predicted"/>
<evidence type="ECO:0000313" key="3">
    <source>
        <dbReference type="EMBL" id="GBG07733.1"/>
    </source>
</evidence>
<dbReference type="Gene3D" id="2.60.120.260">
    <property type="entry name" value="Galactose-binding domain-like"/>
    <property type="match status" value="1"/>
</dbReference>
<protein>
    <recommendedName>
        <fullName evidence="5">SGNH hydrolase-type esterase domain-containing protein</fullName>
    </recommendedName>
</protein>
<dbReference type="InterPro" id="IPR013830">
    <property type="entry name" value="SGNH_hydro"/>
</dbReference>
<dbReference type="Gene3D" id="3.40.50.1110">
    <property type="entry name" value="SGNH hydrolase"/>
    <property type="match status" value="1"/>
</dbReference>
<evidence type="ECO:0008006" key="5">
    <source>
        <dbReference type="Google" id="ProtNLM"/>
    </source>
</evidence>
<keyword evidence="4" id="KW-1185">Reference proteome</keyword>
<gene>
    <name evidence="3" type="ORF">PAT3040_02293</name>
</gene>
<dbReference type="InterPro" id="IPR032740">
    <property type="entry name" value="GxDLY"/>
</dbReference>
<dbReference type="AlphaFoldDB" id="A0A2R5EVB2"/>
<comment type="caution">
    <text evidence="3">The sequence shown here is derived from an EMBL/GenBank/DDBJ whole genome shotgun (WGS) entry which is preliminary data.</text>
</comment>
<evidence type="ECO:0000259" key="2">
    <source>
        <dbReference type="Pfam" id="PF14607"/>
    </source>
</evidence>
<dbReference type="Proteomes" id="UP000245202">
    <property type="component" value="Unassembled WGS sequence"/>
</dbReference>
<organism evidence="3 4">
    <name type="scientific">Paenibacillus agaridevorans</name>
    <dbReference type="NCBI Taxonomy" id="171404"/>
    <lineage>
        <taxon>Bacteria</taxon>
        <taxon>Bacillati</taxon>
        <taxon>Bacillota</taxon>
        <taxon>Bacilli</taxon>
        <taxon>Bacillales</taxon>
        <taxon>Paenibacillaceae</taxon>
        <taxon>Paenibacillus</taxon>
    </lineage>
</organism>
<name>A0A2R5EVB2_9BACL</name>
<dbReference type="InterPro" id="IPR036514">
    <property type="entry name" value="SGNH_hydro_sf"/>
</dbReference>
<dbReference type="SUPFAM" id="SSF52266">
    <property type="entry name" value="SGNH hydrolase"/>
    <property type="match status" value="1"/>
</dbReference>
<evidence type="ECO:0000259" key="1">
    <source>
        <dbReference type="Pfam" id="PF14606"/>
    </source>
</evidence>
<reference evidence="3 4" key="1">
    <citation type="submission" date="2017-08" db="EMBL/GenBank/DDBJ databases">
        <title>Substantial Increase in Enzyme Production by Combined Drug-Resistance Mutations in Paenibacillus agaridevorans.</title>
        <authorList>
            <person name="Tanaka Y."/>
            <person name="Funane K."/>
            <person name="Hosaka T."/>
            <person name="Shiwa Y."/>
            <person name="Fujita N."/>
            <person name="Miyazaki T."/>
            <person name="Yoshikawa H."/>
            <person name="Murakami K."/>
            <person name="Kasahara K."/>
            <person name="Inaoka T."/>
            <person name="Hiraga Y."/>
            <person name="Ochi K."/>
        </authorList>
    </citation>
    <scope>NUCLEOTIDE SEQUENCE [LARGE SCALE GENOMIC DNA]</scope>
    <source>
        <strain evidence="3 4">T-3040</strain>
    </source>
</reference>